<accession>A0A291QKY1</accession>
<keyword evidence="2" id="KW-1133">Transmembrane helix</keyword>
<gene>
    <name evidence="3" type="ORF">KY5_7351c</name>
</gene>
<dbReference type="KEGG" id="sfk:KY5_7351c"/>
<name>A0A291QKY1_9ACTN</name>
<proteinExistence type="predicted"/>
<protein>
    <submittedName>
        <fullName evidence="3">Uncharacterized protein</fullName>
    </submittedName>
</protein>
<dbReference type="AlphaFoldDB" id="A0A291QKY1"/>
<keyword evidence="2" id="KW-0812">Transmembrane</keyword>
<dbReference type="Proteomes" id="UP000221011">
    <property type="component" value="Chromosome"/>
</dbReference>
<evidence type="ECO:0000313" key="4">
    <source>
        <dbReference type="Proteomes" id="UP000221011"/>
    </source>
</evidence>
<organism evidence="3 4">
    <name type="scientific">Streptomyces formicae</name>
    <dbReference type="NCBI Taxonomy" id="1616117"/>
    <lineage>
        <taxon>Bacteria</taxon>
        <taxon>Bacillati</taxon>
        <taxon>Actinomycetota</taxon>
        <taxon>Actinomycetes</taxon>
        <taxon>Kitasatosporales</taxon>
        <taxon>Streptomycetaceae</taxon>
        <taxon>Streptomyces</taxon>
    </lineage>
</organism>
<reference evidence="3 4" key="1">
    <citation type="submission" date="2017-08" db="EMBL/GenBank/DDBJ databases">
        <title>Complete Genome Sequence of Streptomyces formicae KY5, the formicamycin producer.</title>
        <authorList>
            <person name="Holmes N.A."/>
            <person name="Devine R."/>
            <person name="Qin Z."/>
            <person name="Seipke R.F."/>
            <person name="Wilkinson B."/>
            <person name="Hutchings M.I."/>
        </authorList>
    </citation>
    <scope>NUCLEOTIDE SEQUENCE [LARGE SCALE GENOMIC DNA]</scope>
    <source>
        <strain evidence="3 4">KY5</strain>
    </source>
</reference>
<evidence type="ECO:0000256" key="2">
    <source>
        <dbReference type="SAM" id="Phobius"/>
    </source>
</evidence>
<dbReference type="EMBL" id="CP022685">
    <property type="protein sequence ID" value="ATL32369.1"/>
    <property type="molecule type" value="Genomic_DNA"/>
</dbReference>
<evidence type="ECO:0000256" key="1">
    <source>
        <dbReference type="SAM" id="MobiDB-lite"/>
    </source>
</evidence>
<sequence>MVIGSGNRLRGNNISVGPLTISNTRGGPGTLMVLIVLGLGILALAVYGGVRAIGVNDSPAGPDTTTSRQDTAGADHAPETSASGTEGPDSENPLADEQRRPILKDRAVVASVLPGVDAVPSGWTKESGPKIFKGSAAQCRPTPPDALFCGRVQYEAPATNNGFVFDVFPFSSVDAAKSAYQKAKQDNPPSMALPGIGDESHAFDKQKDSSHDVRAAVRVGSVVVGFTYRLDAEEWNRTYDSDHLEILTRMFTHRVQQALDGRTPTARTSL</sequence>
<feature type="region of interest" description="Disordered" evidence="1">
    <location>
        <begin position="55"/>
        <end position="100"/>
    </location>
</feature>
<evidence type="ECO:0000313" key="3">
    <source>
        <dbReference type="EMBL" id="ATL32369.1"/>
    </source>
</evidence>
<keyword evidence="4" id="KW-1185">Reference proteome</keyword>
<keyword evidence="2" id="KW-0472">Membrane</keyword>
<feature type="transmembrane region" description="Helical" evidence="2">
    <location>
        <begin position="31"/>
        <end position="50"/>
    </location>
</feature>